<reference evidence="1" key="1">
    <citation type="submission" date="2022-08" db="EMBL/GenBank/DDBJ databases">
        <title>Genome Sequence of Lecanicillium fungicola.</title>
        <authorList>
            <person name="Buettner E."/>
        </authorList>
    </citation>
    <scope>NUCLEOTIDE SEQUENCE</scope>
    <source>
        <strain evidence="1">Babe33</strain>
    </source>
</reference>
<protein>
    <submittedName>
        <fullName evidence="1">Uncharacterized protein</fullName>
    </submittedName>
</protein>
<organism evidence="1 2">
    <name type="scientific">Zarea fungicola</name>
    <dbReference type="NCBI Taxonomy" id="93591"/>
    <lineage>
        <taxon>Eukaryota</taxon>
        <taxon>Fungi</taxon>
        <taxon>Dikarya</taxon>
        <taxon>Ascomycota</taxon>
        <taxon>Pezizomycotina</taxon>
        <taxon>Sordariomycetes</taxon>
        <taxon>Hypocreomycetidae</taxon>
        <taxon>Hypocreales</taxon>
        <taxon>Cordycipitaceae</taxon>
        <taxon>Zarea</taxon>
    </lineage>
</organism>
<accession>A0ACC1MYR5</accession>
<keyword evidence="2" id="KW-1185">Reference proteome</keyword>
<name>A0ACC1MYR5_9HYPO</name>
<comment type="caution">
    <text evidence="1">The sequence shown here is derived from an EMBL/GenBank/DDBJ whole genome shotgun (WGS) entry which is preliminary data.</text>
</comment>
<dbReference type="EMBL" id="JANJQO010001208">
    <property type="protein sequence ID" value="KAJ2972135.1"/>
    <property type="molecule type" value="Genomic_DNA"/>
</dbReference>
<evidence type="ECO:0000313" key="2">
    <source>
        <dbReference type="Proteomes" id="UP001143910"/>
    </source>
</evidence>
<dbReference type="Proteomes" id="UP001143910">
    <property type="component" value="Unassembled WGS sequence"/>
</dbReference>
<evidence type="ECO:0000313" key="1">
    <source>
        <dbReference type="EMBL" id="KAJ2972135.1"/>
    </source>
</evidence>
<proteinExistence type="predicted"/>
<sequence length="356" mass="39937">MKMVLSTRDNGPQPSGPLLSAAALSSIMWIGVALSLVFTALRTGLQYNRNRKFYSNDFFILFAMLCHIVTASVYQVAMPPMYEIAYVSAKLRPPAATFFEDANFFLRLQFALDLLLWTTSWAVKFSLLFFFWRLFDSVNSPMRIFWSIMCVITAASYIGCIILQTFACDPIQHFFTLGACATPSDVYHSNLVFQFSVGVDIAVDCLVMLIPFPLLYKLQMSKRNKQILFVIFSCPIIPIIFAILRLVKTNPTSTNVDPIRFQLYSMLENTAAVIAACLPSVRLFFTASPVSTGSNSRQRYPYVKSHSANGFRRQPEPISLDIVTARSKRGSRGTSADSRQEILGDDTGVQSSKNTF</sequence>
<gene>
    <name evidence="1" type="ORF">NQ176_g7328</name>
</gene>